<proteinExistence type="predicted"/>
<reference evidence="2 3" key="1">
    <citation type="submission" date="2013-02" db="EMBL/GenBank/DDBJ databases">
        <title>A novel strain isolated from Lonar lake, Maharashtra, India.</title>
        <authorList>
            <person name="Singh A."/>
        </authorList>
    </citation>
    <scope>NUCLEOTIDE SEQUENCE [LARGE SCALE GENOMIC DNA]</scope>
    <source>
        <strain evidence="2 3">AK24</strain>
    </source>
</reference>
<organism evidence="2 3">
    <name type="scientific">Lunatimonas lonarensis</name>
    <dbReference type="NCBI Taxonomy" id="1232681"/>
    <lineage>
        <taxon>Bacteria</taxon>
        <taxon>Pseudomonadati</taxon>
        <taxon>Bacteroidota</taxon>
        <taxon>Cytophagia</taxon>
        <taxon>Cytophagales</taxon>
        <taxon>Cyclobacteriaceae</taxon>
    </lineage>
</organism>
<keyword evidence="3" id="KW-1185">Reference proteome</keyword>
<evidence type="ECO:0000313" key="2">
    <source>
        <dbReference type="EMBL" id="EON75679.1"/>
    </source>
</evidence>
<comment type="caution">
    <text evidence="2">The sequence shown here is derived from an EMBL/GenBank/DDBJ whole genome shotgun (WGS) entry which is preliminary data.</text>
</comment>
<protein>
    <recommendedName>
        <fullName evidence="4">Outer membrane protein beta-barrel domain-containing protein</fullName>
    </recommendedName>
</protein>
<dbReference type="AlphaFoldDB" id="R7ZNS8"/>
<keyword evidence="1" id="KW-0732">Signal</keyword>
<dbReference type="STRING" id="1232681.ADIS_3829"/>
<evidence type="ECO:0000313" key="3">
    <source>
        <dbReference type="Proteomes" id="UP000013909"/>
    </source>
</evidence>
<feature type="signal peptide" evidence="1">
    <location>
        <begin position="1"/>
        <end position="19"/>
    </location>
</feature>
<dbReference type="EMBL" id="AQHR01000099">
    <property type="protein sequence ID" value="EON75679.1"/>
    <property type="molecule type" value="Genomic_DNA"/>
</dbReference>
<name>R7ZNS8_9BACT</name>
<gene>
    <name evidence="2" type="ORF">ADIS_3829</name>
</gene>
<sequence>MKKLLVLGCLSLLLGFAQAQEKGAVRLHTGGEFGTWPGLFFGFNAGGEYVFMDRLSIVPNYTQFFPEFGHARSLNLDTRYYFTETSLKWYGVGGFMNAWSLLNRPGFGMVRVNTQGPSLGFGGLLSFDSRLALNPEVKYWSQREGRFIFTFSMVYFLN</sequence>
<evidence type="ECO:0008006" key="4">
    <source>
        <dbReference type="Google" id="ProtNLM"/>
    </source>
</evidence>
<dbReference type="RefSeq" id="WP_010855956.1">
    <property type="nucleotide sequence ID" value="NZ_AQHR01000099.1"/>
</dbReference>
<dbReference type="OrthoDB" id="1122114at2"/>
<dbReference type="Proteomes" id="UP000013909">
    <property type="component" value="Unassembled WGS sequence"/>
</dbReference>
<evidence type="ECO:0000256" key="1">
    <source>
        <dbReference type="SAM" id="SignalP"/>
    </source>
</evidence>
<accession>R7ZNS8</accession>
<feature type="chain" id="PRO_5004450998" description="Outer membrane protein beta-barrel domain-containing protein" evidence="1">
    <location>
        <begin position="20"/>
        <end position="158"/>
    </location>
</feature>